<dbReference type="AlphaFoldDB" id="A0A839T3N1"/>
<reference evidence="1 2" key="1">
    <citation type="submission" date="2020-08" db="EMBL/GenBank/DDBJ databases">
        <title>Genomic Encyclopedia of Type Strains, Phase III (KMG-III): the genomes of soil and plant-associated and newly described type strains.</title>
        <authorList>
            <person name="Whitman W."/>
        </authorList>
    </citation>
    <scope>NUCLEOTIDE SEQUENCE [LARGE SCALE GENOMIC DNA]</scope>
    <source>
        <strain evidence="1 2">CECT 4462</strain>
    </source>
</reference>
<proteinExistence type="predicted"/>
<sequence length="239" mass="27142">MIESLLLSATRIMTFEQQQHLTNASGFFFAREERLFLVTSRHVMFDEPSKHFPDRIEIELHMDPDNMAQSIGFSIPLYRDGKSLWRQGFDRAGEIDVAVIELERSAFPQTAVYHPFTPDHLLSSSGYIEVGAQLLVVGFPLGFYDTLHHMPVVRYAIMASSFNLRFQGQGYFLTDARTHRGTSGAPVVMRDPTRGELPWLLLGVHSARLDIGTRDLQIDEALGLNCTWYADILLTLTEH</sequence>
<keyword evidence="2" id="KW-1185">Reference proteome</keyword>
<dbReference type="GO" id="GO:0006508">
    <property type="term" value="P:proteolysis"/>
    <property type="evidence" value="ECO:0007669"/>
    <property type="project" value="UniProtKB-KW"/>
</dbReference>
<dbReference type="Gene3D" id="2.40.10.120">
    <property type="match status" value="1"/>
</dbReference>
<dbReference type="SUPFAM" id="SSF50494">
    <property type="entry name" value="Trypsin-like serine proteases"/>
    <property type="match status" value="1"/>
</dbReference>
<evidence type="ECO:0000313" key="1">
    <source>
        <dbReference type="EMBL" id="MBB3102565.1"/>
    </source>
</evidence>
<dbReference type="EMBL" id="JACHXI010000003">
    <property type="protein sequence ID" value="MBB3102565.1"/>
    <property type="molecule type" value="Genomic_DNA"/>
</dbReference>
<gene>
    <name evidence="1" type="ORF">FHR87_000948</name>
</gene>
<dbReference type="InterPro" id="IPR009003">
    <property type="entry name" value="Peptidase_S1_PA"/>
</dbReference>
<organism evidence="1 2">
    <name type="scientific">Azomonas macrocytogenes</name>
    <name type="common">Azotobacter macrocytogenes</name>
    <dbReference type="NCBI Taxonomy" id="69962"/>
    <lineage>
        <taxon>Bacteria</taxon>
        <taxon>Pseudomonadati</taxon>
        <taxon>Pseudomonadota</taxon>
        <taxon>Gammaproteobacteria</taxon>
        <taxon>Pseudomonadales</taxon>
        <taxon>Pseudomonadaceae</taxon>
        <taxon>Azomonas</taxon>
    </lineage>
</organism>
<dbReference type="GO" id="GO:0008233">
    <property type="term" value="F:peptidase activity"/>
    <property type="evidence" value="ECO:0007669"/>
    <property type="project" value="UniProtKB-KW"/>
</dbReference>
<dbReference type="RefSeq" id="WP_183165551.1">
    <property type="nucleotide sequence ID" value="NZ_JACHXI010000003.1"/>
</dbReference>
<comment type="caution">
    <text evidence="1">The sequence shown here is derived from an EMBL/GenBank/DDBJ whole genome shotgun (WGS) entry which is preliminary data.</text>
</comment>
<name>A0A839T3N1_AZOMA</name>
<keyword evidence="1" id="KW-0645">Protease</keyword>
<protein>
    <submittedName>
        <fullName evidence="1">S1-C subfamily serine protease</fullName>
    </submittedName>
</protein>
<dbReference type="Pfam" id="PF13365">
    <property type="entry name" value="Trypsin_2"/>
    <property type="match status" value="1"/>
</dbReference>
<evidence type="ECO:0000313" key="2">
    <source>
        <dbReference type="Proteomes" id="UP000549250"/>
    </source>
</evidence>
<accession>A0A839T3N1</accession>
<keyword evidence="1" id="KW-0378">Hydrolase</keyword>
<dbReference type="Proteomes" id="UP000549250">
    <property type="component" value="Unassembled WGS sequence"/>
</dbReference>